<reference evidence="2 3" key="1">
    <citation type="submission" date="2024-03" db="EMBL/GenBank/DDBJ databases">
        <title>The Acrasis kona genome and developmental transcriptomes reveal deep origins of eukaryotic multicellular pathways.</title>
        <authorList>
            <person name="Sheikh S."/>
            <person name="Fu C.-J."/>
            <person name="Brown M.W."/>
            <person name="Baldauf S.L."/>
        </authorList>
    </citation>
    <scope>NUCLEOTIDE SEQUENCE [LARGE SCALE GENOMIC DNA]</scope>
    <source>
        <strain evidence="2 3">ATCC MYA-3509</strain>
    </source>
</reference>
<sequence>MRKQTENFHSFYVVEESLEDLLQVGLAREAMQMKAKQEKNVLAKNERTTQTQQNTQWMPPPYNTPNTFNIIMENVNTKRTKNTSQPTTKPTFNQNNFTFVEYKKK</sequence>
<dbReference type="Proteomes" id="UP001431209">
    <property type="component" value="Unassembled WGS sequence"/>
</dbReference>
<dbReference type="AlphaFoldDB" id="A0AAW2ZKI1"/>
<feature type="compositionally biased region" description="Basic and acidic residues" evidence="1">
    <location>
        <begin position="37"/>
        <end position="47"/>
    </location>
</feature>
<proteinExistence type="predicted"/>
<protein>
    <submittedName>
        <fullName evidence="2">Centromere protein R</fullName>
    </submittedName>
</protein>
<organism evidence="2 3">
    <name type="scientific">Acrasis kona</name>
    <dbReference type="NCBI Taxonomy" id="1008807"/>
    <lineage>
        <taxon>Eukaryota</taxon>
        <taxon>Discoba</taxon>
        <taxon>Heterolobosea</taxon>
        <taxon>Tetramitia</taxon>
        <taxon>Eutetramitia</taxon>
        <taxon>Acrasidae</taxon>
        <taxon>Acrasis</taxon>
    </lineage>
</organism>
<evidence type="ECO:0000313" key="3">
    <source>
        <dbReference type="Proteomes" id="UP001431209"/>
    </source>
</evidence>
<evidence type="ECO:0000313" key="2">
    <source>
        <dbReference type="EMBL" id="KAL0489194.1"/>
    </source>
</evidence>
<comment type="caution">
    <text evidence="2">The sequence shown here is derived from an EMBL/GenBank/DDBJ whole genome shotgun (WGS) entry which is preliminary data.</text>
</comment>
<accession>A0AAW2ZKI1</accession>
<evidence type="ECO:0000256" key="1">
    <source>
        <dbReference type="SAM" id="MobiDB-lite"/>
    </source>
</evidence>
<feature type="region of interest" description="Disordered" evidence="1">
    <location>
        <begin position="37"/>
        <end position="65"/>
    </location>
</feature>
<name>A0AAW2ZKI1_9EUKA</name>
<gene>
    <name evidence="2" type="ORF">AKO1_013721</name>
</gene>
<dbReference type="EMBL" id="JAOPGA020001528">
    <property type="protein sequence ID" value="KAL0489194.1"/>
    <property type="molecule type" value="Genomic_DNA"/>
</dbReference>
<keyword evidence="3" id="KW-1185">Reference proteome</keyword>